<protein>
    <submittedName>
        <fullName evidence="1">Uncharacterized protein</fullName>
    </submittedName>
</protein>
<sequence>MNVYEELEQYRKKAVVDSVPSEEYLRKLDLYHKYNRLGFRAKASMFSDELDKIGPVRSGNFLWTSLDLRSLRVWRHGIDHCNRPVSIYGVMLERDKEKRRALVLIPRGQWIGDIPEEVLDHALLHKHNFKSLYVAPVISGHVEKEYPDTHIIT</sequence>
<feature type="non-terminal residue" evidence="1">
    <location>
        <position position="153"/>
    </location>
</feature>
<gene>
    <name evidence="1" type="ORF">S06H3_27426</name>
</gene>
<dbReference type="EMBL" id="BARV01015909">
    <property type="protein sequence ID" value="GAI20901.1"/>
    <property type="molecule type" value="Genomic_DNA"/>
</dbReference>
<reference evidence="1" key="1">
    <citation type="journal article" date="2014" name="Front. Microbiol.">
        <title>High frequency of phylogenetically diverse reductive dehalogenase-homologous genes in deep subseafloor sedimentary metagenomes.</title>
        <authorList>
            <person name="Kawai M."/>
            <person name="Futagami T."/>
            <person name="Toyoda A."/>
            <person name="Takaki Y."/>
            <person name="Nishi S."/>
            <person name="Hori S."/>
            <person name="Arai W."/>
            <person name="Tsubouchi T."/>
            <person name="Morono Y."/>
            <person name="Uchiyama I."/>
            <person name="Ito T."/>
            <person name="Fujiyama A."/>
            <person name="Inagaki F."/>
            <person name="Takami H."/>
        </authorList>
    </citation>
    <scope>NUCLEOTIDE SEQUENCE</scope>
    <source>
        <strain evidence="1">Expedition CK06-06</strain>
    </source>
</reference>
<organism evidence="1">
    <name type="scientific">marine sediment metagenome</name>
    <dbReference type="NCBI Taxonomy" id="412755"/>
    <lineage>
        <taxon>unclassified sequences</taxon>
        <taxon>metagenomes</taxon>
        <taxon>ecological metagenomes</taxon>
    </lineage>
</organism>
<dbReference type="AlphaFoldDB" id="X1MS99"/>
<proteinExistence type="predicted"/>
<comment type="caution">
    <text evidence="1">The sequence shown here is derived from an EMBL/GenBank/DDBJ whole genome shotgun (WGS) entry which is preliminary data.</text>
</comment>
<accession>X1MS99</accession>
<evidence type="ECO:0000313" key="1">
    <source>
        <dbReference type="EMBL" id="GAI20901.1"/>
    </source>
</evidence>
<name>X1MS99_9ZZZZ</name>